<dbReference type="EMBL" id="JAIWYP010000011">
    <property type="protein sequence ID" value="KAH3735873.1"/>
    <property type="molecule type" value="Genomic_DNA"/>
</dbReference>
<evidence type="ECO:0000256" key="1">
    <source>
        <dbReference type="SAM" id="MobiDB-lite"/>
    </source>
</evidence>
<feature type="compositionally biased region" description="Basic residues" evidence="1">
    <location>
        <begin position="1"/>
        <end position="12"/>
    </location>
</feature>
<proteinExistence type="predicted"/>
<dbReference type="Proteomes" id="UP000828390">
    <property type="component" value="Unassembled WGS sequence"/>
</dbReference>
<sequence>MCSKCKSVKHKKDCPLSSMRPESSANGGIHTNEIKPQRDYVQRTFGDFELDYLHDKCDFGAGGYLHAEYSDTES</sequence>
<feature type="region of interest" description="Disordered" evidence="1">
    <location>
        <begin position="1"/>
        <end position="35"/>
    </location>
</feature>
<accession>A0A9D4D213</accession>
<evidence type="ECO:0000313" key="2">
    <source>
        <dbReference type="EMBL" id="KAH3735873.1"/>
    </source>
</evidence>
<reference evidence="2" key="1">
    <citation type="journal article" date="2019" name="bioRxiv">
        <title>The Genome of the Zebra Mussel, Dreissena polymorpha: A Resource for Invasive Species Research.</title>
        <authorList>
            <person name="McCartney M.A."/>
            <person name="Auch B."/>
            <person name="Kono T."/>
            <person name="Mallez S."/>
            <person name="Zhang Y."/>
            <person name="Obille A."/>
            <person name="Becker A."/>
            <person name="Abrahante J.E."/>
            <person name="Garbe J."/>
            <person name="Badalamenti J.P."/>
            <person name="Herman A."/>
            <person name="Mangelson H."/>
            <person name="Liachko I."/>
            <person name="Sullivan S."/>
            <person name="Sone E.D."/>
            <person name="Koren S."/>
            <person name="Silverstein K.A.T."/>
            <person name="Beckman K.B."/>
            <person name="Gohl D.M."/>
        </authorList>
    </citation>
    <scope>NUCLEOTIDE SEQUENCE</scope>
    <source>
        <strain evidence="2">Duluth1</strain>
        <tissue evidence="2">Whole animal</tissue>
    </source>
</reference>
<gene>
    <name evidence="2" type="ORF">DPMN_042433</name>
</gene>
<organism evidence="2 3">
    <name type="scientific">Dreissena polymorpha</name>
    <name type="common">Zebra mussel</name>
    <name type="synonym">Mytilus polymorpha</name>
    <dbReference type="NCBI Taxonomy" id="45954"/>
    <lineage>
        <taxon>Eukaryota</taxon>
        <taxon>Metazoa</taxon>
        <taxon>Spiralia</taxon>
        <taxon>Lophotrochozoa</taxon>
        <taxon>Mollusca</taxon>
        <taxon>Bivalvia</taxon>
        <taxon>Autobranchia</taxon>
        <taxon>Heteroconchia</taxon>
        <taxon>Euheterodonta</taxon>
        <taxon>Imparidentia</taxon>
        <taxon>Neoheterodontei</taxon>
        <taxon>Myida</taxon>
        <taxon>Dreissenoidea</taxon>
        <taxon>Dreissenidae</taxon>
        <taxon>Dreissena</taxon>
    </lineage>
</organism>
<dbReference type="AlphaFoldDB" id="A0A9D4D213"/>
<evidence type="ECO:0000313" key="3">
    <source>
        <dbReference type="Proteomes" id="UP000828390"/>
    </source>
</evidence>
<name>A0A9D4D213_DREPO</name>
<comment type="caution">
    <text evidence="2">The sequence shown here is derived from an EMBL/GenBank/DDBJ whole genome shotgun (WGS) entry which is preliminary data.</text>
</comment>
<keyword evidence="3" id="KW-1185">Reference proteome</keyword>
<reference evidence="2" key="2">
    <citation type="submission" date="2020-11" db="EMBL/GenBank/DDBJ databases">
        <authorList>
            <person name="McCartney M.A."/>
            <person name="Auch B."/>
            <person name="Kono T."/>
            <person name="Mallez S."/>
            <person name="Becker A."/>
            <person name="Gohl D.M."/>
            <person name="Silverstein K.A.T."/>
            <person name="Koren S."/>
            <person name="Bechman K.B."/>
            <person name="Herman A."/>
            <person name="Abrahante J.E."/>
            <person name="Garbe J."/>
        </authorList>
    </citation>
    <scope>NUCLEOTIDE SEQUENCE</scope>
    <source>
        <strain evidence="2">Duluth1</strain>
        <tissue evidence="2">Whole animal</tissue>
    </source>
</reference>
<protein>
    <submittedName>
        <fullName evidence="2">Uncharacterized protein</fullName>
    </submittedName>
</protein>